<dbReference type="EMBL" id="JAWDGP010001259">
    <property type="protein sequence ID" value="KAK3793329.1"/>
    <property type="molecule type" value="Genomic_DNA"/>
</dbReference>
<dbReference type="AlphaFoldDB" id="A0AAE1ASS6"/>
<accession>A0AAE1ASS6</accession>
<comment type="caution">
    <text evidence="1">The sequence shown here is derived from an EMBL/GenBank/DDBJ whole genome shotgun (WGS) entry which is preliminary data.</text>
</comment>
<gene>
    <name evidence="1" type="ORF">RRG08_040339</name>
</gene>
<evidence type="ECO:0000313" key="1">
    <source>
        <dbReference type="EMBL" id="KAK3793329.1"/>
    </source>
</evidence>
<sequence length="71" mass="7610">MGASTICSIVTETGGTLWDGLHSQHMPDADAFNTLPTDFFDTRNFPICVGATGGKHVRLKCPANSGSMFYN</sequence>
<protein>
    <submittedName>
        <fullName evidence="1">Uncharacterized protein</fullName>
    </submittedName>
</protein>
<organism evidence="1 2">
    <name type="scientific">Elysia crispata</name>
    <name type="common">lettuce slug</name>
    <dbReference type="NCBI Taxonomy" id="231223"/>
    <lineage>
        <taxon>Eukaryota</taxon>
        <taxon>Metazoa</taxon>
        <taxon>Spiralia</taxon>
        <taxon>Lophotrochozoa</taxon>
        <taxon>Mollusca</taxon>
        <taxon>Gastropoda</taxon>
        <taxon>Heterobranchia</taxon>
        <taxon>Euthyneura</taxon>
        <taxon>Panpulmonata</taxon>
        <taxon>Sacoglossa</taxon>
        <taxon>Placobranchoidea</taxon>
        <taxon>Plakobranchidae</taxon>
        <taxon>Elysia</taxon>
    </lineage>
</organism>
<reference evidence="1" key="1">
    <citation type="journal article" date="2023" name="G3 (Bethesda)">
        <title>A reference genome for the long-term kleptoplast-retaining sea slug Elysia crispata morphotype clarki.</title>
        <authorList>
            <person name="Eastman K.E."/>
            <person name="Pendleton A.L."/>
            <person name="Shaikh M.A."/>
            <person name="Suttiyut T."/>
            <person name="Ogas R."/>
            <person name="Tomko P."/>
            <person name="Gavelis G."/>
            <person name="Widhalm J.R."/>
            <person name="Wisecaver J.H."/>
        </authorList>
    </citation>
    <scope>NUCLEOTIDE SEQUENCE</scope>
    <source>
        <strain evidence="1">ECLA1</strain>
    </source>
</reference>
<evidence type="ECO:0000313" key="2">
    <source>
        <dbReference type="Proteomes" id="UP001283361"/>
    </source>
</evidence>
<proteinExistence type="predicted"/>
<keyword evidence="2" id="KW-1185">Reference proteome</keyword>
<dbReference type="Proteomes" id="UP001283361">
    <property type="component" value="Unassembled WGS sequence"/>
</dbReference>
<name>A0AAE1ASS6_9GAST</name>